<comment type="subcellular location">
    <subcellularLocation>
        <location evidence="1">Cell membrane</location>
        <topology evidence="1">Multi-pass membrane protein</topology>
    </subcellularLocation>
</comment>
<evidence type="ECO:0000313" key="9">
    <source>
        <dbReference type="EMBL" id="WGW11110.1"/>
    </source>
</evidence>
<feature type="transmembrane region" description="Helical" evidence="7">
    <location>
        <begin position="34"/>
        <end position="54"/>
    </location>
</feature>
<name>A0ABY8QRS6_9MICO</name>
<dbReference type="PANTHER" id="PTHR43045:SF1">
    <property type="entry name" value="SHIKIMATE TRANSPORTER"/>
    <property type="match status" value="1"/>
</dbReference>
<feature type="transmembrane region" description="Helical" evidence="7">
    <location>
        <begin position="195"/>
        <end position="214"/>
    </location>
</feature>
<sequence length="439" mass="46122">MSETVSEAKVALHVDPATAKKVAIAALVGTALEWYDFFLFTTAAALVFNVQYFVSGDPLVATMQSFGTLAVGFVARPIGGLIFGHMGDRIGRKRTLMITIVGIGIVTGLIGLLPNYFSIGLAAPIMLILLRVLQGLAVGGEWSGAVTIAVEHAPIEQRARFAAMPQIGSPIGTLLSSGGFFLVALFFSQETFDSWGWRIPFLLAIPLLLISILIRRSLTESPIFNEILEAGESESAPIKQVLKTSPLQILVGLSAALLGVGGFYLVTTFMISYGTQQLGLSSQLMLLGTVIAAAIEIPVLILGGRLGERFGASKVAIVGGIVSAVLAFPTFMMVESRNPVLVVLAMSIAVAALSMPYAVSGTILTGLFPAKLRYSGVAIASNLAGMISGFVPLIATALLAAAGEKFWPAALMLVVISLITMSAGIFSPRLSINEKGLKH</sequence>
<dbReference type="CDD" id="cd17369">
    <property type="entry name" value="MFS_ShiA_like"/>
    <property type="match status" value="1"/>
</dbReference>
<dbReference type="InterPro" id="IPR020846">
    <property type="entry name" value="MFS_dom"/>
</dbReference>
<evidence type="ECO:0000259" key="8">
    <source>
        <dbReference type="PROSITE" id="PS50850"/>
    </source>
</evidence>
<dbReference type="Proteomes" id="UP001209083">
    <property type="component" value="Chromosome"/>
</dbReference>
<evidence type="ECO:0000256" key="7">
    <source>
        <dbReference type="SAM" id="Phobius"/>
    </source>
</evidence>
<keyword evidence="2" id="KW-0813">Transport</keyword>
<evidence type="ECO:0000256" key="2">
    <source>
        <dbReference type="ARBA" id="ARBA00022448"/>
    </source>
</evidence>
<dbReference type="EMBL" id="CP090958">
    <property type="protein sequence ID" value="WGW11110.1"/>
    <property type="molecule type" value="Genomic_DNA"/>
</dbReference>
<proteinExistence type="predicted"/>
<evidence type="ECO:0000256" key="3">
    <source>
        <dbReference type="ARBA" id="ARBA00022475"/>
    </source>
</evidence>
<keyword evidence="3" id="KW-1003">Cell membrane</keyword>
<dbReference type="Pfam" id="PF00083">
    <property type="entry name" value="Sugar_tr"/>
    <property type="match status" value="1"/>
</dbReference>
<feature type="transmembrane region" description="Helical" evidence="7">
    <location>
        <begin position="171"/>
        <end position="189"/>
    </location>
</feature>
<feature type="transmembrane region" description="Helical" evidence="7">
    <location>
        <begin position="66"/>
        <end position="84"/>
    </location>
</feature>
<feature type="transmembrane region" description="Helical" evidence="7">
    <location>
        <begin position="249"/>
        <end position="272"/>
    </location>
</feature>
<protein>
    <submittedName>
        <fullName evidence="9">MFS transporter</fullName>
    </submittedName>
</protein>
<reference evidence="9 10" key="1">
    <citation type="submission" date="2023-05" db="EMBL/GenBank/DDBJ databases">
        <title>Lithophilousrod everest ZFBP1038 complete genpme.</title>
        <authorList>
            <person name="Tian M."/>
        </authorList>
    </citation>
    <scope>NUCLEOTIDE SEQUENCE [LARGE SCALE GENOMIC DNA]</scope>
    <source>
        <strain evidence="9 10">ZFBP1038</strain>
    </source>
</reference>
<feature type="transmembrane region" description="Helical" evidence="7">
    <location>
        <begin position="340"/>
        <end position="364"/>
    </location>
</feature>
<feature type="transmembrane region" description="Helical" evidence="7">
    <location>
        <begin position="123"/>
        <end position="150"/>
    </location>
</feature>
<keyword evidence="4 7" id="KW-0812">Transmembrane</keyword>
<dbReference type="RefSeq" id="WP_349637893.1">
    <property type="nucleotide sequence ID" value="NZ_CP090958.1"/>
</dbReference>
<feature type="transmembrane region" description="Helical" evidence="7">
    <location>
        <begin position="376"/>
        <end position="400"/>
    </location>
</feature>
<feature type="transmembrane region" description="Helical" evidence="7">
    <location>
        <begin position="406"/>
        <end position="426"/>
    </location>
</feature>
<dbReference type="Gene3D" id="1.20.1250.20">
    <property type="entry name" value="MFS general substrate transporter like domains"/>
    <property type="match status" value="2"/>
</dbReference>
<keyword evidence="5 7" id="KW-1133">Transmembrane helix</keyword>
<dbReference type="PANTHER" id="PTHR43045">
    <property type="entry name" value="SHIKIMATE TRANSPORTER"/>
    <property type="match status" value="1"/>
</dbReference>
<evidence type="ECO:0000256" key="1">
    <source>
        <dbReference type="ARBA" id="ARBA00004651"/>
    </source>
</evidence>
<dbReference type="InterPro" id="IPR036259">
    <property type="entry name" value="MFS_trans_sf"/>
</dbReference>
<feature type="transmembrane region" description="Helical" evidence="7">
    <location>
        <begin position="284"/>
        <end position="303"/>
    </location>
</feature>
<feature type="transmembrane region" description="Helical" evidence="7">
    <location>
        <begin position="315"/>
        <end position="334"/>
    </location>
</feature>
<organism evidence="9 10">
    <name type="scientific">Saxibacter everestensis</name>
    <dbReference type="NCBI Taxonomy" id="2909229"/>
    <lineage>
        <taxon>Bacteria</taxon>
        <taxon>Bacillati</taxon>
        <taxon>Actinomycetota</taxon>
        <taxon>Actinomycetes</taxon>
        <taxon>Micrococcales</taxon>
        <taxon>Brevibacteriaceae</taxon>
        <taxon>Saxibacter</taxon>
    </lineage>
</organism>
<dbReference type="SUPFAM" id="SSF103473">
    <property type="entry name" value="MFS general substrate transporter"/>
    <property type="match status" value="1"/>
</dbReference>
<evidence type="ECO:0000256" key="4">
    <source>
        <dbReference type="ARBA" id="ARBA00022692"/>
    </source>
</evidence>
<feature type="transmembrane region" description="Helical" evidence="7">
    <location>
        <begin position="96"/>
        <end position="117"/>
    </location>
</feature>
<keyword evidence="6 7" id="KW-0472">Membrane</keyword>
<dbReference type="InterPro" id="IPR005829">
    <property type="entry name" value="Sugar_transporter_CS"/>
</dbReference>
<dbReference type="InterPro" id="IPR005828">
    <property type="entry name" value="MFS_sugar_transport-like"/>
</dbReference>
<evidence type="ECO:0000313" key="10">
    <source>
        <dbReference type="Proteomes" id="UP001209083"/>
    </source>
</evidence>
<accession>A0ABY8QRS6</accession>
<evidence type="ECO:0000256" key="5">
    <source>
        <dbReference type="ARBA" id="ARBA00022989"/>
    </source>
</evidence>
<dbReference type="PROSITE" id="PS00217">
    <property type="entry name" value="SUGAR_TRANSPORT_2"/>
    <property type="match status" value="1"/>
</dbReference>
<feature type="domain" description="Major facilitator superfamily (MFS) profile" evidence="8">
    <location>
        <begin position="22"/>
        <end position="435"/>
    </location>
</feature>
<evidence type="ECO:0000256" key="6">
    <source>
        <dbReference type="ARBA" id="ARBA00023136"/>
    </source>
</evidence>
<keyword evidence="10" id="KW-1185">Reference proteome</keyword>
<dbReference type="PROSITE" id="PS50850">
    <property type="entry name" value="MFS"/>
    <property type="match status" value="1"/>
</dbReference>
<gene>
    <name evidence="9" type="ORF">LWF01_13530</name>
</gene>